<gene>
    <name evidence="11" type="ORF">ARALYDRAFT_899694</name>
</gene>
<dbReference type="KEGG" id="aly:9319923"/>
<evidence type="ECO:0000313" key="12">
    <source>
        <dbReference type="Proteomes" id="UP000008694"/>
    </source>
</evidence>
<evidence type="ECO:0000256" key="2">
    <source>
        <dbReference type="ARBA" id="ARBA00004196"/>
    </source>
</evidence>
<evidence type="ECO:0000256" key="8">
    <source>
        <dbReference type="ARBA" id="ARBA00038043"/>
    </source>
</evidence>
<name>D7L2Q1_ARALL</name>
<proteinExistence type="inferred from homology"/>
<dbReference type="Gene3D" id="3.80.10.10">
    <property type="entry name" value="Ribonuclease Inhibitor"/>
    <property type="match status" value="2"/>
</dbReference>
<feature type="signal peptide" evidence="9">
    <location>
        <begin position="1"/>
        <end position="25"/>
    </location>
</feature>
<evidence type="ECO:0000256" key="7">
    <source>
        <dbReference type="ARBA" id="ARBA00023170"/>
    </source>
</evidence>
<dbReference type="FunFam" id="3.80.10.10:FF:000400">
    <property type="entry name" value="Nuclear pore complex protein NUP107"/>
    <property type="match status" value="1"/>
</dbReference>
<dbReference type="Proteomes" id="UP000008694">
    <property type="component" value="Unassembled WGS sequence"/>
</dbReference>
<feature type="domain" description="Leucine-rich repeat-containing N-terminal plant-type" evidence="10">
    <location>
        <begin position="29"/>
        <end position="68"/>
    </location>
</feature>
<evidence type="ECO:0000256" key="1">
    <source>
        <dbReference type="ARBA" id="ARBA00004167"/>
    </source>
</evidence>
<evidence type="ECO:0000256" key="6">
    <source>
        <dbReference type="ARBA" id="ARBA00023136"/>
    </source>
</evidence>
<dbReference type="OrthoDB" id="676979at2759"/>
<keyword evidence="12" id="KW-1185">Reference proteome</keyword>
<dbReference type="PANTHER" id="PTHR48059">
    <property type="entry name" value="POLYGALACTURONASE INHIBITOR 1"/>
    <property type="match status" value="1"/>
</dbReference>
<evidence type="ECO:0000256" key="5">
    <source>
        <dbReference type="ARBA" id="ARBA00022737"/>
    </source>
</evidence>
<dbReference type="EMBL" id="GL348715">
    <property type="protein sequence ID" value="EFH62195.1"/>
    <property type="molecule type" value="Genomic_DNA"/>
</dbReference>
<sequence length="456" mass="50688">MNSCSFTLFILAAIIFLRCLSSTRAATCHPDDEAGLLAFKSGITRDRLGIFSQWKKGTPCCSWMGVICITNDRVTTLRISGSTVLGQSVVSGTISPSLAKLQHLEGVYFTYLQNITGSFPQFLFKLPKLKYIDLTGTRLSGPLPTNIDALSQLEELILEDNQFTGPIPTSISNLTRLTWFSLRGNRISGTIPDIFKSMTQLGFLALSRNRLSGKLPPSFASLAPSLVVLELNQNNLSGKIPNYLSRFKEMSSLYLSKNQYSGVVPKSFANMTKLNHLDLSHNLLTGPFPDLKMIDNIIYALDLSYNRFHLKTIPKWVTSSRSIHSLKLVKCGIKMRFEDWKPEGTKLFSDINLSENEISGSPTWFLNNAENLMEFQASGNKLRFDMEKLKFKKSLRLLDMSRNLVFGKVPATVAGLEKLNLSQNHLCGKLPVTKFKANTFAGNDCLCGSPLSPCKA</sequence>
<dbReference type="GO" id="GO:0016020">
    <property type="term" value="C:membrane"/>
    <property type="evidence" value="ECO:0007669"/>
    <property type="project" value="UniProtKB-SubCell"/>
</dbReference>
<dbReference type="Pfam" id="PF13855">
    <property type="entry name" value="LRR_8"/>
    <property type="match status" value="2"/>
</dbReference>
<dbReference type="InterPro" id="IPR032675">
    <property type="entry name" value="LRR_dom_sf"/>
</dbReference>
<dbReference type="PANTHER" id="PTHR48059:SF19">
    <property type="entry name" value="RECEPTOR-LIKE PROTEIN KINASE 5"/>
    <property type="match status" value="1"/>
</dbReference>
<keyword evidence="6" id="KW-0472">Membrane</keyword>
<comment type="similarity">
    <text evidence="8">Belongs to the polygalacturonase-inhibiting protein family.</text>
</comment>
<dbReference type="eggNOG" id="KOG0619">
    <property type="taxonomic scope" value="Eukaryota"/>
</dbReference>
<protein>
    <recommendedName>
        <fullName evidence="10">Leucine-rich repeat-containing N-terminal plant-type domain-containing protein</fullName>
    </recommendedName>
</protein>
<evidence type="ECO:0000256" key="3">
    <source>
        <dbReference type="ARBA" id="ARBA00022614"/>
    </source>
</evidence>
<dbReference type="STRING" id="81972.D7L2Q1"/>
<comment type="subcellular location">
    <subcellularLocation>
        <location evidence="2">Cell envelope</location>
    </subcellularLocation>
    <subcellularLocation>
        <location evidence="1">Membrane</location>
        <topology evidence="1">Single-pass membrane protein</topology>
    </subcellularLocation>
</comment>
<dbReference type="InterPro" id="IPR051848">
    <property type="entry name" value="PGIP"/>
</dbReference>
<keyword evidence="4 9" id="KW-0732">Signal</keyword>
<dbReference type="Pfam" id="PF08263">
    <property type="entry name" value="LRRNT_2"/>
    <property type="match status" value="1"/>
</dbReference>
<dbReference type="AlphaFoldDB" id="D7L2Q1"/>
<dbReference type="SUPFAM" id="SSF52058">
    <property type="entry name" value="L domain-like"/>
    <property type="match status" value="2"/>
</dbReference>
<keyword evidence="7" id="KW-0675">Receptor</keyword>
<evidence type="ECO:0000256" key="4">
    <source>
        <dbReference type="ARBA" id="ARBA00022729"/>
    </source>
</evidence>
<dbReference type="Gramene" id="scaffold_303664.1">
    <property type="protein sequence ID" value="scaffold_303664.1"/>
    <property type="gene ID" value="scaffold_303664.1"/>
</dbReference>
<organism evidence="12">
    <name type="scientific">Arabidopsis lyrata subsp. lyrata</name>
    <name type="common">Lyre-leaved rock-cress</name>
    <dbReference type="NCBI Taxonomy" id="81972"/>
    <lineage>
        <taxon>Eukaryota</taxon>
        <taxon>Viridiplantae</taxon>
        <taxon>Streptophyta</taxon>
        <taxon>Embryophyta</taxon>
        <taxon>Tracheophyta</taxon>
        <taxon>Spermatophyta</taxon>
        <taxon>Magnoliopsida</taxon>
        <taxon>eudicotyledons</taxon>
        <taxon>Gunneridae</taxon>
        <taxon>Pentapetalae</taxon>
        <taxon>rosids</taxon>
        <taxon>malvids</taxon>
        <taxon>Brassicales</taxon>
        <taxon>Brassicaceae</taxon>
        <taxon>Camelineae</taxon>
        <taxon>Arabidopsis</taxon>
    </lineage>
</organism>
<evidence type="ECO:0000313" key="11">
    <source>
        <dbReference type="EMBL" id="EFH62195.1"/>
    </source>
</evidence>
<dbReference type="HOGENOM" id="CLU_000288_18_22_1"/>
<keyword evidence="3" id="KW-0433">Leucine-rich repeat</keyword>
<feature type="chain" id="PRO_5003101373" description="Leucine-rich repeat-containing N-terminal plant-type domain-containing protein" evidence="9">
    <location>
        <begin position="26"/>
        <end position="456"/>
    </location>
</feature>
<dbReference type="InterPro" id="IPR013210">
    <property type="entry name" value="LRR_N_plant-typ"/>
</dbReference>
<dbReference type="InterPro" id="IPR001611">
    <property type="entry name" value="Leu-rich_rpt"/>
</dbReference>
<accession>D7L2Q1</accession>
<evidence type="ECO:0000256" key="9">
    <source>
        <dbReference type="SAM" id="SignalP"/>
    </source>
</evidence>
<keyword evidence="5" id="KW-0677">Repeat</keyword>
<reference evidence="12" key="1">
    <citation type="journal article" date="2011" name="Nat. Genet.">
        <title>The Arabidopsis lyrata genome sequence and the basis of rapid genome size change.</title>
        <authorList>
            <person name="Hu T.T."/>
            <person name="Pattyn P."/>
            <person name="Bakker E.G."/>
            <person name="Cao J."/>
            <person name="Cheng J.-F."/>
            <person name="Clark R.M."/>
            <person name="Fahlgren N."/>
            <person name="Fawcett J.A."/>
            <person name="Grimwood J."/>
            <person name="Gundlach H."/>
            <person name="Haberer G."/>
            <person name="Hollister J.D."/>
            <person name="Ossowski S."/>
            <person name="Ottilar R.P."/>
            <person name="Salamov A.A."/>
            <person name="Schneeberger K."/>
            <person name="Spannagl M."/>
            <person name="Wang X."/>
            <person name="Yang L."/>
            <person name="Nasrallah M.E."/>
            <person name="Bergelson J."/>
            <person name="Carrington J.C."/>
            <person name="Gaut B.S."/>
            <person name="Schmutz J."/>
            <person name="Mayer K.F.X."/>
            <person name="Van de Peer Y."/>
            <person name="Grigoriev I.V."/>
            <person name="Nordborg M."/>
            <person name="Weigel D."/>
            <person name="Guo Y.-L."/>
        </authorList>
    </citation>
    <scope>NUCLEOTIDE SEQUENCE [LARGE SCALE GENOMIC DNA]</scope>
    <source>
        <strain evidence="12">cv. MN47</strain>
    </source>
</reference>
<evidence type="ECO:0000259" key="10">
    <source>
        <dbReference type="Pfam" id="PF08263"/>
    </source>
</evidence>